<dbReference type="AlphaFoldDB" id="A0A9Q4IUA1"/>
<accession>A0A9Q4IUA1</accession>
<comment type="caution">
    <text evidence="1">The sequence shown here is derived from an EMBL/GenBank/DDBJ whole genome shotgun (WGS) entry which is preliminary data.</text>
</comment>
<evidence type="ECO:0000313" key="2">
    <source>
        <dbReference type="Proteomes" id="UP001078742"/>
    </source>
</evidence>
<organism evidence="1 2">
    <name type="scientific">Bacteroides fragilis</name>
    <dbReference type="NCBI Taxonomy" id="817"/>
    <lineage>
        <taxon>Bacteria</taxon>
        <taxon>Pseudomonadati</taxon>
        <taxon>Bacteroidota</taxon>
        <taxon>Bacteroidia</taxon>
        <taxon>Bacteroidales</taxon>
        <taxon>Bacteroidaceae</taxon>
        <taxon>Bacteroides</taxon>
    </lineage>
</organism>
<dbReference type="RefSeq" id="WP_269104259.1">
    <property type="nucleotide sequence ID" value="NZ_JAPUAV010000026.1"/>
</dbReference>
<sequence>MKELFSRCRVYLLAVTERQFHVFSPRLFERHTVTAVRVQDHFFRIFHCDIYFLCVPTFSFLRFALVPP</sequence>
<gene>
    <name evidence="1" type="ORF">O1420_21800</name>
</gene>
<protein>
    <submittedName>
        <fullName evidence="1">Uncharacterized protein</fullName>
    </submittedName>
</protein>
<dbReference type="Proteomes" id="UP001078742">
    <property type="component" value="Unassembled WGS sequence"/>
</dbReference>
<feature type="non-terminal residue" evidence="1">
    <location>
        <position position="68"/>
    </location>
</feature>
<proteinExistence type="predicted"/>
<reference evidence="1" key="1">
    <citation type="submission" date="2022-12" db="EMBL/GenBank/DDBJ databases">
        <title>Development of a Multilocus Sequence Typing Scheme for Bacteroides fragilis Based on Whole Genome Sequencing Data and Clinical Application.</title>
        <authorList>
            <person name="Nielsen F.D."/>
            <person name="Justesen U.S."/>
        </authorList>
    </citation>
    <scope>NUCLEOTIDE SEQUENCE</scope>
    <source>
        <strain evidence="1">BF_BC_VIB_DK_2012_57</strain>
    </source>
</reference>
<dbReference type="EMBL" id="JAPUAV010000026">
    <property type="protein sequence ID" value="MCZ2574000.1"/>
    <property type="molecule type" value="Genomic_DNA"/>
</dbReference>
<evidence type="ECO:0000313" key="1">
    <source>
        <dbReference type="EMBL" id="MCZ2574000.1"/>
    </source>
</evidence>
<name>A0A9Q4IUA1_BACFG</name>